<proteinExistence type="predicted"/>
<dbReference type="Proteomes" id="UP000315700">
    <property type="component" value="Chromosome"/>
</dbReference>
<evidence type="ECO:0000313" key="5">
    <source>
        <dbReference type="EMBL" id="QDT56389.1"/>
    </source>
</evidence>
<keyword evidence="3" id="KW-0804">Transcription</keyword>
<dbReference type="InterPro" id="IPR036388">
    <property type="entry name" value="WH-like_DNA-bd_sf"/>
</dbReference>
<dbReference type="Pfam" id="PF01047">
    <property type="entry name" value="MarR"/>
    <property type="match status" value="1"/>
</dbReference>
<dbReference type="InterPro" id="IPR036390">
    <property type="entry name" value="WH_DNA-bd_sf"/>
</dbReference>
<dbReference type="GO" id="GO:0006950">
    <property type="term" value="P:response to stress"/>
    <property type="evidence" value="ECO:0007669"/>
    <property type="project" value="TreeGrafter"/>
</dbReference>
<keyword evidence="1" id="KW-0805">Transcription regulation</keyword>
<organism evidence="5 6">
    <name type="scientific">Caulifigura coniformis</name>
    <dbReference type="NCBI Taxonomy" id="2527983"/>
    <lineage>
        <taxon>Bacteria</taxon>
        <taxon>Pseudomonadati</taxon>
        <taxon>Planctomycetota</taxon>
        <taxon>Planctomycetia</taxon>
        <taxon>Planctomycetales</taxon>
        <taxon>Planctomycetaceae</taxon>
        <taxon>Caulifigura</taxon>
    </lineage>
</organism>
<dbReference type="RefSeq" id="WP_145033820.1">
    <property type="nucleotide sequence ID" value="NZ_CP036271.1"/>
</dbReference>
<dbReference type="Gene3D" id="1.10.10.10">
    <property type="entry name" value="Winged helix-like DNA-binding domain superfamily/Winged helix DNA-binding domain"/>
    <property type="match status" value="1"/>
</dbReference>
<accession>A0A517SJT7</accession>
<dbReference type="InterPro" id="IPR039422">
    <property type="entry name" value="MarR/SlyA-like"/>
</dbReference>
<keyword evidence="2" id="KW-0238">DNA-binding</keyword>
<gene>
    <name evidence="5" type="primary">mhqR_3</name>
    <name evidence="5" type="ORF">Pan44_44430</name>
</gene>
<evidence type="ECO:0000313" key="6">
    <source>
        <dbReference type="Proteomes" id="UP000315700"/>
    </source>
</evidence>
<dbReference type="InterPro" id="IPR000835">
    <property type="entry name" value="HTH_MarR-typ"/>
</dbReference>
<dbReference type="InParanoid" id="A0A517SJT7"/>
<dbReference type="SMART" id="SM00347">
    <property type="entry name" value="HTH_MARR"/>
    <property type="match status" value="1"/>
</dbReference>
<dbReference type="SUPFAM" id="SSF46785">
    <property type="entry name" value="Winged helix' DNA-binding domain"/>
    <property type="match status" value="1"/>
</dbReference>
<sequence>MSPSQLQHELRKKRPFDSAEEEANLNIVRTSDQFQNRFGRLFREYGLTSSQYNVLRILRGEGRPMPCAEITERMLQVVPAMTGLLDRLEKQELIVRRRSTDDRRVIFVEPTRKALELLATMDEPVLKLNERLLGHLTKSELRELSRLLEKARKNTELDE</sequence>
<dbReference type="PANTHER" id="PTHR33164">
    <property type="entry name" value="TRANSCRIPTIONAL REGULATOR, MARR FAMILY"/>
    <property type="match status" value="1"/>
</dbReference>
<evidence type="ECO:0000256" key="3">
    <source>
        <dbReference type="ARBA" id="ARBA00023163"/>
    </source>
</evidence>
<dbReference type="KEGG" id="ccos:Pan44_44430"/>
<dbReference type="PROSITE" id="PS50995">
    <property type="entry name" value="HTH_MARR_2"/>
    <property type="match status" value="1"/>
</dbReference>
<dbReference type="GO" id="GO:0003677">
    <property type="term" value="F:DNA binding"/>
    <property type="evidence" value="ECO:0007669"/>
    <property type="project" value="UniProtKB-KW"/>
</dbReference>
<dbReference type="GO" id="GO:0003700">
    <property type="term" value="F:DNA-binding transcription factor activity"/>
    <property type="evidence" value="ECO:0007669"/>
    <property type="project" value="InterPro"/>
</dbReference>
<dbReference type="AlphaFoldDB" id="A0A517SJT7"/>
<protein>
    <submittedName>
        <fullName evidence="5">HTH-type transcriptional regulator MhqR</fullName>
    </submittedName>
</protein>
<feature type="domain" description="HTH marR-type" evidence="4">
    <location>
        <begin position="20"/>
        <end position="153"/>
    </location>
</feature>
<evidence type="ECO:0000256" key="1">
    <source>
        <dbReference type="ARBA" id="ARBA00023015"/>
    </source>
</evidence>
<reference evidence="5 6" key="1">
    <citation type="submission" date="2019-02" db="EMBL/GenBank/DDBJ databases">
        <title>Deep-cultivation of Planctomycetes and their phenomic and genomic characterization uncovers novel biology.</title>
        <authorList>
            <person name="Wiegand S."/>
            <person name="Jogler M."/>
            <person name="Boedeker C."/>
            <person name="Pinto D."/>
            <person name="Vollmers J."/>
            <person name="Rivas-Marin E."/>
            <person name="Kohn T."/>
            <person name="Peeters S.H."/>
            <person name="Heuer A."/>
            <person name="Rast P."/>
            <person name="Oberbeckmann S."/>
            <person name="Bunk B."/>
            <person name="Jeske O."/>
            <person name="Meyerdierks A."/>
            <person name="Storesund J.E."/>
            <person name="Kallscheuer N."/>
            <person name="Luecker S."/>
            <person name="Lage O.M."/>
            <person name="Pohl T."/>
            <person name="Merkel B.J."/>
            <person name="Hornburger P."/>
            <person name="Mueller R.-W."/>
            <person name="Bruemmer F."/>
            <person name="Labrenz M."/>
            <person name="Spormann A.M."/>
            <person name="Op den Camp H."/>
            <person name="Overmann J."/>
            <person name="Amann R."/>
            <person name="Jetten M.S.M."/>
            <person name="Mascher T."/>
            <person name="Medema M.H."/>
            <person name="Devos D.P."/>
            <person name="Kaster A.-K."/>
            <person name="Ovreas L."/>
            <person name="Rohde M."/>
            <person name="Galperin M.Y."/>
            <person name="Jogler C."/>
        </authorList>
    </citation>
    <scope>NUCLEOTIDE SEQUENCE [LARGE SCALE GENOMIC DNA]</scope>
    <source>
        <strain evidence="5 6">Pan44</strain>
    </source>
</reference>
<dbReference type="EMBL" id="CP036271">
    <property type="protein sequence ID" value="QDT56389.1"/>
    <property type="molecule type" value="Genomic_DNA"/>
</dbReference>
<dbReference type="InterPro" id="IPR023187">
    <property type="entry name" value="Tscrpt_reg_MarR-type_CS"/>
</dbReference>
<name>A0A517SJT7_9PLAN</name>
<evidence type="ECO:0000259" key="4">
    <source>
        <dbReference type="PROSITE" id="PS50995"/>
    </source>
</evidence>
<dbReference type="OrthoDB" id="9799747at2"/>
<dbReference type="PROSITE" id="PS01117">
    <property type="entry name" value="HTH_MARR_1"/>
    <property type="match status" value="1"/>
</dbReference>
<evidence type="ECO:0000256" key="2">
    <source>
        <dbReference type="ARBA" id="ARBA00023125"/>
    </source>
</evidence>
<dbReference type="PANTHER" id="PTHR33164:SF101">
    <property type="entry name" value="TRANSCRIPTIONAL REPRESSOR MPRA"/>
    <property type="match status" value="1"/>
</dbReference>
<keyword evidence="6" id="KW-1185">Reference proteome</keyword>